<dbReference type="eggNOG" id="COG1120">
    <property type="taxonomic scope" value="Bacteria"/>
</dbReference>
<keyword evidence="2" id="KW-0547">Nucleotide-binding</keyword>
<evidence type="ECO:0000256" key="5">
    <source>
        <dbReference type="ARBA" id="ARBA00037066"/>
    </source>
</evidence>
<sequence length="270" mass="29992">MSLLSVKNLSFSYSNKEDVLKDIALSVESGEHIALVGPNGSGKTTLFQLLLGYFTPATGEVLLENREIHRYPVPERARRIAFVPQGGRIEFPYTCLETVLMGLHPHQSRFAPWDEASLDRARELMEETGVWHLAAKSVTEISGGQMQRLLLARALLQIFPDPGSAAAPSRLLLLDETLSELDIAARIAMMKLLSRLVKDRGLTVIGIHHDLNLAYRFTSRIIALNRGRIAADGNPDRVFTPEFFAGVFSVKAEILPCRGFLFYDNMGESP</sequence>
<dbReference type="Gene3D" id="3.40.50.300">
    <property type="entry name" value="P-loop containing nucleotide triphosphate hydrolases"/>
    <property type="match status" value="1"/>
</dbReference>
<dbReference type="STRING" id="545694.TREPR_0533"/>
<dbReference type="HOGENOM" id="CLU_000604_1_11_12"/>
<gene>
    <name evidence="7" type="ordered locus">TREPR_0533</name>
</gene>
<name>F5YLA9_TREPZ</name>
<dbReference type="PANTHER" id="PTHR42794:SF1">
    <property type="entry name" value="HEMIN IMPORT ATP-BINDING PROTEIN HMUV"/>
    <property type="match status" value="1"/>
</dbReference>
<dbReference type="EMBL" id="CP001843">
    <property type="protein sequence ID" value="AEF85476.1"/>
    <property type="molecule type" value="Genomic_DNA"/>
</dbReference>
<keyword evidence="1" id="KW-0813">Transport</keyword>
<dbReference type="GO" id="GO:0005524">
    <property type="term" value="F:ATP binding"/>
    <property type="evidence" value="ECO:0007669"/>
    <property type="project" value="UniProtKB-KW"/>
</dbReference>
<reference evidence="7 8" key="2">
    <citation type="journal article" date="2011" name="ISME J.">
        <title>RNA-seq reveals cooperative metabolic interactions between two termite-gut spirochete species in co-culture.</title>
        <authorList>
            <person name="Rosenthal A.Z."/>
            <person name="Matson E.G."/>
            <person name="Eldar A."/>
            <person name="Leadbetter J.R."/>
        </authorList>
    </citation>
    <scope>NUCLEOTIDE SEQUENCE [LARGE SCALE GENOMIC DNA]</scope>
    <source>
        <strain evidence="8">ATCC BAA-887 / DSM 12427 / ZAS-2</strain>
    </source>
</reference>
<dbReference type="GO" id="GO:0016887">
    <property type="term" value="F:ATP hydrolysis activity"/>
    <property type="evidence" value="ECO:0007669"/>
    <property type="project" value="InterPro"/>
</dbReference>
<evidence type="ECO:0000259" key="6">
    <source>
        <dbReference type="PROSITE" id="PS50893"/>
    </source>
</evidence>
<dbReference type="Pfam" id="PF00005">
    <property type="entry name" value="ABC_tran"/>
    <property type="match status" value="1"/>
</dbReference>
<evidence type="ECO:0000256" key="4">
    <source>
        <dbReference type="ARBA" id="ARBA00022967"/>
    </source>
</evidence>
<reference evidence="8" key="1">
    <citation type="submission" date="2009-12" db="EMBL/GenBank/DDBJ databases">
        <title>Complete sequence of Treponema primitia strain ZAS-2.</title>
        <authorList>
            <person name="Tetu S.G."/>
            <person name="Matson E."/>
            <person name="Ren Q."/>
            <person name="Seshadri R."/>
            <person name="Elbourne L."/>
            <person name="Hassan K.A."/>
            <person name="Durkin A."/>
            <person name="Radune D."/>
            <person name="Mohamoud Y."/>
            <person name="Shay R."/>
            <person name="Jin S."/>
            <person name="Zhang X."/>
            <person name="Lucey K."/>
            <person name="Ballor N.R."/>
            <person name="Ottesen E."/>
            <person name="Rosenthal R."/>
            <person name="Allen A."/>
            <person name="Leadbetter J.R."/>
            <person name="Paulsen I.T."/>
        </authorList>
    </citation>
    <scope>NUCLEOTIDE SEQUENCE [LARGE SCALE GENOMIC DNA]</scope>
    <source>
        <strain evidence="8">ATCC BAA-887 / DSM 12427 / ZAS-2</strain>
    </source>
</reference>
<dbReference type="KEGG" id="tpi:TREPR_0533"/>
<dbReference type="PROSITE" id="PS00211">
    <property type="entry name" value="ABC_TRANSPORTER_1"/>
    <property type="match status" value="1"/>
</dbReference>
<keyword evidence="8" id="KW-1185">Reference proteome</keyword>
<evidence type="ECO:0000256" key="3">
    <source>
        <dbReference type="ARBA" id="ARBA00022840"/>
    </source>
</evidence>
<keyword evidence="4" id="KW-1278">Translocase</keyword>
<accession>F5YLA9</accession>
<dbReference type="Proteomes" id="UP000009223">
    <property type="component" value="Chromosome"/>
</dbReference>
<dbReference type="SUPFAM" id="SSF52540">
    <property type="entry name" value="P-loop containing nucleoside triphosphate hydrolases"/>
    <property type="match status" value="1"/>
</dbReference>
<dbReference type="InterPro" id="IPR003439">
    <property type="entry name" value="ABC_transporter-like_ATP-bd"/>
</dbReference>
<dbReference type="CDD" id="cd03214">
    <property type="entry name" value="ABC_Iron-Siderophores_B12_Hemin"/>
    <property type="match status" value="1"/>
</dbReference>
<dbReference type="InterPro" id="IPR027417">
    <property type="entry name" value="P-loop_NTPase"/>
</dbReference>
<dbReference type="PROSITE" id="PS50893">
    <property type="entry name" value="ABC_TRANSPORTER_2"/>
    <property type="match status" value="1"/>
</dbReference>
<comment type="function">
    <text evidence="5">Part of the ABC transporter complex HmuTUV involved in hemin import. Responsible for energy coupling to the transport system.</text>
</comment>
<dbReference type="AlphaFoldDB" id="F5YLA9"/>
<evidence type="ECO:0000313" key="8">
    <source>
        <dbReference type="Proteomes" id="UP000009223"/>
    </source>
</evidence>
<dbReference type="PANTHER" id="PTHR42794">
    <property type="entry name" value="HEMIN IMPORT ATP-BINDING PROTEIN HMUV"/>
    <property type="match status" value="1"/>
</dbReference>
<keyword evidence="3 7" id="KW-0067">ATP-binding</keyword>
<feature type="domain" description="ABC transporter" evidence="6">
    <location>
        <begin position="4"/>
        <end position="251"/>
    </location>
</feature>
<protein>
    <submittedName>
        <fullName evidence="7">Ferric enterobactin transport ATP-binding protein FepC</fullName>
    </submittedName>
</protein>
<evidence type="ECO:0000313" key="7">
    <source>
        <dbReference type="EMBL" id="AEF85476.1"/>
    </source>
</evidence>
<dbReference type="SMART" id="SM00382">
    <property type="entry name" value="AAA"/>
    <property type="match status" value="1"/>
</dbReference>
<dbReference type="InterPro" id="IPR017871">
    <property type="entry name" value="ABC_transporter-like_CS"/>
</dbReference>
<dbReference type="InterPro" id="IPR003593">
    <property type="entry name" value="AAA+_ATPase"/>
</dbReference>
<evidence type="ECO:0000256" key="1">
    <source>
        <dbReference type="ARBA" id="ARBA00022448"/>
    </source>
</evidence>
<dbReference type="OrthoDB" id="9782239at2"/>
<organism evidence="7 8">
    <name type="scientific">Treponema primitia (strain ATCC BAA-887 / DSM 12427 / ZAS-2)</name>
    <dbReference type="NCBI Taxonomy" id="545694"/>
    <lineage>
        <taxon>Bacteria</taxon>
        <taxon>Pseudomonadati</taxon>
        <taxon>Spirochaetota</taxon>
        <taxon>Spirochaetia</taxon>
        <taxon>Spirochaetales</taxon>
        <taxon>Treponemataceae</taxon>
        <taxon>Treponema</taxon>
    </lineage>
</organism>
<dbReference type="FunFam" id="3.40.50.300:FF:000134">
    <property type="entry name" value="Iron-enterobactin ABC transporter ATP-binding protein"/>
    <property type="match status" value="1"/>
</dbReference>
<proteinExistence type="predicted"/>
<dbReference type="RefSeq" id="WP_015709487.1">
    <property type="nucleotide sequence ID" value="NC_015578.1"/>
</dbReference>
<evidence type="ECO:0000256" key="2">
    <source>
        <dbReference type="ARBA" id="ARBA00022741"/>
    </source>
</evidence>